<accession>A0ABV9Y3Y6</accession>
<dbReference type="SUPFAM" id="SSF53850">
    <property type="entry name" value="Periplasmic binding protein-like II"/>
    <property type="match status" value="1"/>
</dbReference>
<comment type="caution">
    <text evidence="6">The sequence shown here is derived from an EMBL/GenBank/DDBJ whole genome shotgun (WGS) entry which is preliminary data.</text>
</comment>
<dbReference type="InterPro" id="IPR050490">
    <property type="entry name" value="Bact_solute-bd_prot1"/>
</dbReference>
<dbReference type="EMBL" id="JBHSJB010000018">
    <property type="protein sequence ID" value="MFC5056237.1"/>
    <property type="molecule type" value="Genomic_DNA"/>
</dbReference>
<evidence type="ECO:0000313" key="7">
    <source>
        <dbReference type="Proteomes" id="UP001595833"/>
    </source>
</evidence>
<dbReference type="RefSeq" id="WP_344040717.1">
    <property type="nucleotide sequence ID" value="NZ_BAAAKE010000024.1"/>
</dbReference>
<protein>
    <submittedName>
        <fullName evidence="6">ABC transporter substrate-binding protein</fullName>
    </submittedName>
</protein>
<dbReference type="PANTHER" id="PTHR43649">
    <property type="entry name" value="ARABINOSE-BINDING PROTEIN-RELATED"/>
    <property type="match status" value="1"/>
</dbReference>
<reference evidence="7" key="1">
    <citation type="journal article" date="2019" name="Int. J. Syst. Evol. Microbiol.">
        <title>The Global Catalogue of Microorganisms (GCM) 10K type strain sequencing project: providing services to taxonomists for standard genome sequencing and annotation.</title>
        <authorList>
            <consortium name="The Broad Institute Genomics Platform"/>
            <consortium name="The Broad Institute Genome Sequencing Center for Infectious Disease"/>
            <person name="Wu L."/>
            <person name="Ma J."/>
        </authorList>
    </citation>
    <scope>NUCLEOTIDE SEQUENCE [LARGE SCALE GENOMIC DNA]</scope>
    <source>
        <strain evidence="7">KCTC 12848</strain>
    </source>
</reference>
<keyword evidence="4" id="KW-0564">Palmitate</keyword>
<evidence type="ECO:0000256" key="1">
    <source>
        <dbReference type="ARBA" id="ARBA00022475"/>
    </source>
</evidence>
<evidence type="ECO:0000256" key="4">
    <source>
        <dbReference type="ARBA" id="ARBA00023139"/>
    </source>
</evidence>
<dbReference type="Gene3D" id="3.40.190.10">
    <property type="entry name" value="Periplasmic binding protein-like II"/>
    <property type="match status" value="2"/>
</dbReference>
<dbReference type="InterPro" id="IPR006059">
    <property type="entry name" value="SBP"/>
</dbReference>
<keyword evidence="3" id="KW-0472">Membrane</keyword>
<evidence type="ECO:0000256" key="3">
    <source>
        <dbReference type="ARBA" id="ARBA00023136"/>
    </source>
</evidence>
<dbReference type="Pfam" id="PF01547">
    <property type="entry name" value="SBP_bac_1"/>
    <property type="match status" value="1"/>
</dbReference>
<organism evidence="6 7">
    <name type="scientific">Saccharothrix xinjiangensis</name>
    <dbReference type="NCBI Taxonomy" id="204798"/>
    <lineage>
        <taxon>Bacteria</taxon>
        <taxon>Bacillati</taxon>
        <taxon>Actinomycetota</taxon>
        <taxon>Actinomycetes</taxon>
        <taxon>Pseudonocardiales</taxon>
        <taxon>Pseudonocardiaceae</taxon>
        <taxon>Saccharothrix</taxon>
    </lineage>
</organism>
<name>A0ABV9Y3Y6_9PSEU</name>
<gene>
    <name evidence="6" type="ORF">ACFPFM_21070</name>
</gene>
<proteinExistence type="predicted"/>
<dbReference type="PROSITE" id="PS51257">
    <property type="entry name" value="PROKAR_LIPOPROTEIN"/>
    <property type="match status" value="1"/>
</dbReference>
<evidence type="ECO:0000256" key="5">
    <source>
        <dbReference type="ARBA" id="ARBA00023288"/>
    </source>
</evidence>
<dbReference type="PANTHER" id="PTHR43649:SF33">
    <property type="entry name" value="POLYGALACTURONAN_RHAMNOGALACTURONAN-BINDING PROTEIN YTCQ"/>
    <property type="match status" value="1"/>
</dbReference>
<dbReference type="Proteomes" id="UP001595833">
    <property type="component" value="Unassembled WGS sequence"/>
</dbReference>
<evidence type="ECO:0000313" key="6">
    <source>
        <dbReference type="EMBL" id="MFC5056237.1"/>
    </source>
</evidence>
<evidence type="ECO:0000256" key="2">
    <source>
        <dbReference type="ARBA" id="ARBA00022729"/>
    </source>
</evidence>
<keyword evidence="7" id="KW-1185">Reference proteome</keyword>
<keyword evidence="5" id="KW-0449">Lipoprotein</keyword>
<sequence>MGMPRAVVLAAVTCLIAAGCGSGGGEEVISGPKGEITVLTNRTDLVDTRFAEYARRFNEVHPGVEVTFEAITDYDNEVKARMSTDDYGDVLLIPNSITSLKDLPDYFEPLGAVSELGERYRFVTEKAFGDEVYGLAVAGNAFGFAYNRKVWADAGVTTPPGTPEDFLDALRAIEARTDAIPLYTNYRNGWPLTQWQDAYPSVSGRPGVSAELAADDAPWTPGKPQHVVDSLLFDAVALGLTEDDPTTTDWESSKSMIGTGAIATMMLGSWSVAQLRAAAPIPADIGYLPFPVKVGGKFHSAVAGDYKMGISVHSANRGAARAWLDWFVDESGFAAAEGGIPPRKDGPRPDTLTDLTAAGVELFEVDHAQDALVTEIDDAAGIGLYEQEYRQALVDAARGVGGKGEREVFDDLNARWAKGRSLVTK</sequence>
<keyword evidence="1" id="KW-1003">Cell membrane</keyword>
<keyword evidence="2" id="KW-0732">Signal</keyword>